<dbReference type="SUPFAM" id="SSF53474">
    <property type="entry name" value="alpha/beta-Hydrolases"/>
    <property type="match status" value="1"/>
</dbReference>
<evidence type="ECO:0000259" key="1">
    <source>
        <dbReference type="Pfam" id="PF12697"/>
    </source>
</evidence>
<comment type="caution">
    <text evidence="2">The sequence shown here is derived from an EMBL/GenBank/DDBJ whole genome shotgun (WGS) entry which is preliminary data.</text>
</comment>
<protein>
    <recommendedName>
        <fullName evidence="1">AB hydrolase-1 domain-containing protein</fullName>
    </recommendedName>
</protein>
<gene>
    <name evidence="2" type="ORF">PCOR1329_LOCUS37504</name>
</gene>
<organism evidence="2 3">
    <name type="scientific">Prorocentrum cordatum</name>
    <dbReference type="NCBI Taxonomy" id="2364126"/>
    <lineage>
        <taxon>Eukaryota</taxon>
        <taxon>Sar</taxon>
        <taxon>Alveolata</taxon>
        <taxon>Dinophyceae</taxon>
        <taxon>Prorocentrales</taxon>
        <taxon>Prorocentraceae</taxon>
        <taxon>Prorocentrum</taxon>
    </lineage>
</organism>
<proteinExistence type="predicted"/>
<evidence type="ECO:0000313" key="2">
    <source>
        <dbReference type="EMBL" id="CAK0843063.1"/>
    </source>
</evidence>
<dbReference type="Gene3D" id="3.40.50.1820">
    <property type="entry name" value="alpha/beta hydrolase"/>
    <property type="match status" value="1"/>
</dbReference>
<accession>A0ABN9TBJ9</accession>
<dbReference type="Proteomes" id="UP001189429">
    <property type="component" value="Unassembled WGS sequence"/>
</dbReference>
<feature type="domain" description="AB hydrolase-1" evidence="1">
    <location>
        <begin position="43"/>
        <end position="208"/>
    </location>
</feature>
<dbReference type="InterPro" id="IPR000073">
    <property type="entry name" value="AB_hydrolase_1"/>
</dbReference>
<name>A0ABN9TBJ9_9DINO</name>
<reference evidence="2" key="1">
    <citation type="submission" date="2023-10" db="EMBL/GenBank/DDBJ databases">
        <authorList>
            <person name="Chen Y."/>
            <person name="Shah S."/>
            <person name="Dougan E. K."/>
            <person name="Thang M."/>
            <person name="Chan C."/>
        </authorList>
    </citation>
    <scope>NUCLEOTIDE SEQUENCE [LARGE SCALE GENOMIC DNA]</scope>
</reference>
<keyword evidence="3" id="KW-1185">Reference proteome</keyword>
<dbReference type="EMBL" id="CAUYUJ010014547">
    <property type="protein sequence ID" value="CAK0843063.1"/>
    <property type="molecule type" value="Genomic_DNA"/>
</dbReference>
<sequence>MRAIVCPGNPDVTCAYDVFCSVLAERGIEATVLKYEGAPEEHYDNLRQRLAGHRDAVLIAHSYGALHALRLHGEEPFRACVLVAPFLMRSPNQLSRWVLWWASWALVRWTLLWLFTLVRLAVSEGLFVHLFGAGRGAVPPAEVERMLRLAAWEADHIDSITEFDPDRVKHPATTHLTWKHEASQRVFWADAGLLDLWPGPTRTADAHHAFPVVPRESSNVAHAVADALKSR</sequence>
<dbReference type="Pfam" id="PF12697">
    <property type="entry name" value="Abhydrolase_6"/>
    <property type="match status" value="1"/>
</dbReference>
<dbReference type="InterPro" id="IPR029058">
    <property type="entry name" value="AB_hydrolase_fold"/>
</dbReference>
<evidence type="ECO:0000313" key="3">
    <source>
        <dbReference type="Proteomes" id="UP001189429"/>
    </source>
</evidence>